<dbReference type="InterPro" id="IPR016040">
    <property type="entry name" value="NAD(P)-bd_dom"/>
</dbReference>
<dbReference type="InterPro" id="IPR036291">
    <property type="entry name" value="NAD(P)-bd_dom_sf"/>
</dbReference>
<dbReference type="Gene3D" id="3.40.50.720">
    <property type="entry name" value="NAD(P)-binding Rossmann-like Domain"/>
    <property type="match status" value="1"/>
</dbReference>
<dbReference type="HAMAP" id="MF_00955">
    <property type="entry name" value="GDP_Man_dehydratase"/>
    <property type="match status" value="1"/>
</dbReference>
<organism evidence="9 10">
    <name type="scientific">Posidoniimonas corsicana</name>
    <dbReference type="NCBI Taxonomy" id="1938618"/>
    <lineage>
        <taxon>Bacteria</taxon>
        <taxon>Pseudomonadati</taxon>
        <taxon>Planctomycetota</taxon>
        <taxon>Planctomycetia</taxon>
        <taxon>Pirellulales</taxon>
        <taxon>Lacipirellulaceae</taxon>
        <taxon>Posidoniimonas</taxon>
    </lineage>
</organism>
<dbReference type="EMBL" id="SIHJ01000002">
    <property type="protein sequence ID" value="TWT33962.1"/>
    <property type="molecule type" value="Genomic_DNA"/>
</dbReference>
<dbReference type="EC" id="4.2.1.47" evidence="4 7"/>
<dbReference type="CDD" id="cd05260">
    <property type="entry name" value="GDP_MD_SDR_e"/>
    <property type="match status" value="1"/>
</dbReference>
<sequence>MAKTALITGITGQDGSYLAELLLSKGYRVWGMIRRASSFNTGRIESIYQAPQADGARLRLVYGDLADGSVLNRHLKTIRPDEIYNLGAQTHVKVSFDLPEYTGDVTGLGAVRLLEAMRETDLDARFYEASSSELFGLASESPQTEQTPFHPRSPYACAKAYAFYITRNYRESYGMFAVNGIQYNHESPRRGETFVTRKITRAAAAIALGKQERVYLGNLNAERDWGYAGDYVKAMWLMMQADRPEDYVVATGQTHSVRDFCERAFYRIGRPLTWRGEGVEEHGVDATGRTLVAVDPNYFRPVESECLRGDATRIRDELGWRPEHTFEQLVHMMVDADLAALRPSTPAKPVGSPHSHAA</sequence>
<dbReference type="FunFam" id="3.40.50.720:FF:000924">
    <property type="entry name" value="GDP-mannose 4,6 dehydratase"/>
    <property type="match status" value="1"/>
</dbReference>
<comment type="function">
    <text evidence="6 7">Catalyzes the conversion of GDP-D-mannose to GDP-4-dehydro-6-deoxy-D-mannose.</text>
</comment>
<evidence type="ECO:0000256" key="6">
    <source>
        <dbReference type="ARBA" id="ARBA00059383"/>
    </source>
</evidence>
<reference evidence="9 10" key="1">
    <citation type="submission" date="2019-02" db="EMBL/GenBank/DDBJ databases">
        <title>Deep-cultivation of Planctomycetes and their phenomic and genomic characterization uncovers novel biology.</title>
        <authorList>
            <person name="Wiegand S."/>
            <person name="Jogler M."/>
            <person name="Boedeker C."/>
            <person name="Pinto D."/>
            <person name="Vollmers J."/>
            <person name="Rivas-Marin E."/>
            <person name="Kohn T."/>
            <person name="Peeters S.H."/>
            <person name="Heuer A."/>
            <person name="Rast P."/>
            <person name="Oberbeckmann S."/>
            <person name="Bunk B."/>
            <person name="Jeske O."/>
            <person name="Meyerdierks A."/>
            <person name="Storesund J.E."/>
            <person name="Kallscheuer N."/>
            <person name="Luecker S."/>
            <person name="Lage O.M."/>
            <person name="Pohl T."/>
            <person name="Merkel B.J."/>
            <person name="Hornburger P."/>
            <person name="Mueller R.-W."/>
            <person name="Bruemmer F."/>
            <person name="Labrenz M."/>
            <person name="Spormann A.M."/>
            <person name="Op Den Camp H."/>
            <person name="Overmann J."/>
            <person name="Amann R."/>
            <person name="Jetten M.S.M."/>
            <person name="Mascher T."/>
            <person name="Medema M.H."/>
            <person name="Devos D.P."/>
            <person name="Kaster A.-K."/>
            <person name="Ovreas L."/>
            <person name="Rohde M."/>
            <person name="Galperin M.Y."/>
            <person name="Jogler C."/>
        </authorList>
    </citation>
    <scope>NUCLEOTIDE SEQUENCE [LARGE SCALE GENOMIC DNA]</scope>
    <source>
        <strain evidence="9 10">KOR34</strain>
    </source>
</reference>
<evidence type="ECO:0000256" key="7">
    <source>
        <dbReference type="HAMAP-Rule" id="MF_00955"/>
    </source>
</evidence>
<dbReference type="OrthoDB" id="9779041at2"/>
<comment type="catalytic activity">
    <reaction evidence="1 7">
        <text>GDP-alpha-D-mannose = GDP-4-dehydro-alpha-D-rhamnose + H2O</text>
        <dbReference type="Rhea" id="RHEA:23820"/>
        <dbReference type="ChEBI" id="CHEBI:15377"/>
        <dbReference type="ChEBI" id="CHEBI:57527"/>
        <dbReference type="ChEBI" id="CHEBI:57964"/>
        <dbReference type="EC" id="4.2.1.47"/>
    </reaction>
</comment>
<dbReference type="RefSeq" id="WP_146567009.1">
    <property type="nucleotide sequence ID" value="NZ_SIHJ01000002.1"/>
</dbReference>
<comment type="caution">
    <text evidence="7">Lacks conserved residue(s) required for the propagation of feature annotation.</text>
</comment>
<dbReference type="Proteomes" id="UP000316714">
    <property type="component" value="Unassembled WGS sequence"/>
</dbReference>
<keyword evidence="10" id="KW-1185">Reference proteome</keyword>
<dbReference type="GO" id="GO:0008446">
    <property type="term" value="F:GDP-mannose 4,6-dehydratase activity"/>
    <property type="evidence" value="ECO:0007669"/>
    <property type="project" value="UniProtKB-UniRule"/>
</dbReference>
<dbReference type="GO" id="GO:0070401">
    <property type="term" value="F:NADP+ binding"/>
    <property type="evidence" value="ECO:0007669"/>
    <property type="project" value="UniProtKB-UniRule"/>
</dbReference>
<dbReference type="Pfam" id="PF16363">
    <property type="entry name" value="GDP_Man_Dehyd"/>
    <property type="match status" value="1"/>
</dbReference>
<evidence type="ECO:0000259" key="8">
    <source>
        <dbReference type="Pfam" id="PF16363"/>
    </source>
</evidence>
<keyword evidence="5 7" id="KW-0456">Lyase</keyword>
<keyword evidence="7" id="KW-0521">NADP</keyword>
<evidence type="ECO:0000313" key="10">
    <source>
        <dbReference type="Proteomes" id="UP000316714"/>
    </source>
</evidence>
<feature type="domain" description="NAD(P)-binding" evidence="8">
    <location>
        <begin position="6"/>
        <end position="333"/>
    </location>
</feature>
<dbReference type="PANTHER" id="PTHR43715">
    <property type="entry name" value="GDP-MANNOSE 4,6-DEHYDRATASE"/>
    <property type="match status" value="1"/>
</dbReference>
<evidence type="ECO:0000313" key="9">
    <source>
        <dbReference type="EMBL" id="TWT33962.1"/>
    </source>
</evidence>
<comment type="caution">
    <text evidence="9">The sequence shown here is derived from an EMBL/GenBank/DDBJ whole genome shotgun (WGS) entry which is preliminary data.</text>
</comment>
<feature type="active site" description="Nucleophile" evidence="7">
    <location>
        <position position="183"/>
    </location>
</feature>
<dbReference type="InterPro" id="IPR006368">
    <property type="entry name" value="GDP_Man_deHydtase"/>
</dbReference>
<evidence type="ECO:0000256" key="2">
    <source>
        <dbReference type="ARBA" id="ARBA00001937"/>
    </source>
</evidence>
<evidence type="ECO:0000256" key="3">
    <source>
        <dbReference type="ARBA" id="ARBA00009263"/>
    </source>
</evidence>
<evidence type="ECO:0000256" key="4">
    <source>
        <dbReference type="ARBA" id="ARBA00011989"/>
    </source>
</evidence>
<proteinExistence type="inferred from homology"/>
<dbReference type="GO" id="GO:0042351">
    <property type="term" value="P:'de novo' GDP-L-fucose biosynthetic process"/>
    <property type="evidence" value="ECO:0007669"/>
    <property type="project" value="TreeGrafter"/>
</dbReference>
<dbReference type="AlphaFoldDB" id="A0A5C5V858"/>
<accession>A0A5C5V858</accession>
<comment type="similarity">
    <text evidence="3 7">Belongs to the NAD(P)-dependent epimerase/dehydratase family. GDP-mannose 4,6-dehydratase subfamily.</text>
</comment>
<name>A0A5C5V858_9BACT</name>
<evidence type="ECO:0000256" key="1">
    <source>
        <dbReference type="ARBA" id="ARBA00000188"/>
    </source>
</evidence>
<comment type="cofactor">
    <cofactor evidence="2 7">
        <name>NADP(+)</name>
        <dbReference type="ChEBI" id="CHEBI:58349"/>
    </cofactor>
</comment>
<dbReference type="NCBIfam" id="TIGR01472">
    <property type="entry name" value="gmd"/>
    <property type="match status" value="1"/>
</dbReference>
<dbReference type="SUPFAM" id="SSF51735">
    <property type="entry name" value="NAD(P)-binding Rossmann-fold domains"/>
    <property type="match status" value="1"/>
</dbReference>
<evidence type="ECO:0000256" key="5">
    <source>
        <dbReference type="ARBA" id="ARBA00023239"/>
    </source>
</evidence>
<dbReference type="Gene3D" id="3.90.25.10">
    <property type="entry name" value="UDP-galactose 4-epimerase, domain 1"/>
    <property type="match status" value="1"/>
</dbReference>
<dbReference type="PANTHER" id="PTHR43715:SF1">
    <property type="entry name" value="GDP-MANNOSE 4,6 DEHYDRATASE"/>
    <property type="match status" value="1"/>
</dbReference>
<gene>
    <name evidence="9" type="primary">gmd_2</name>
    <name evidence="7" type="synonym">gmd</name>
    <name evidence="9" type="ORF">KOR34_37980</name>
</gene>
<protein>
    <recommendedName>
        <fullName evidence="4 7">GDP-mannose 4,6-dehydratase</fullName>
        <ecNumber evidence="4 7">4.2.1.47</ecNumber>
    </recommendedName>
    <alternativeName>
        <fullName evidence="7">GDP-D-mannose dehydratase</fullName>
    </alternativeName>
</protein>